<name>A0A375G8S0_9BURK</name>
<dbReference type="OrthoDB" id="8965388at2"/>
<dbReference type="Pfam" id="PF13681">
    <property type="entry name" value="PilX"/>
    <property type="match status" value="1"/>
</dbReference>
<dbReference type="EMBL" id="CP069812">
    <property type="protein sequence ID" value="QRQ93461.1"/>
    <property type="molecule type" value="Genomic_DNA"/>
</dbReference>
<evidence type="ECO:0000259" key="1">
    <source>
        <dbReference type="Pfam" id="PF13681"/>
    </source>
</evidence>
<dbReference type="InterPro" id="IPR025205">
    <property type="entry name" value="PilX/PilW_C"/>
</dbReference>
<keyword evidence="4" id="KW-1185">Reference proteome</keyword>
<dbReference type="EMBL" id="OGUS01000121">
    <property type="protein sequence ID" value="SPC14179.1"/>
    <property type="molecule type" value="Genomic_DNA"/>
</dbReference>
<sequence length="191" mass="19484">MLRPHAMTQAGGITLLFAATMLLLVAATAAAMLQMLLAGRQLAAAGRDREIAFRAAEAALLEAEAELLAAAGGSDDRFGQWPAAGECGRGAQAALCNTAHAGTPVWQPWLHGLATGLALGVPASGVAVVPGATLPDAFAGSYTAPRYVAELLDDGPVLDEGWPALPRLRITAVGFGRSPAVRAVVQSIVQP</sequence>
<dbReference type="Proteomes" id="UP000623307">
    <property type="component" value="Chromosome 2"/>
</dbReference>
<dbReference type="RefSeq" id="WP_063240502.1">
    <property type="nucleotide sequence ID" value="NZ_CP069810.1"/>
</dbReference>
<protein>
    <submittedName>
        <fullName evidence="2 3">Pilus assembly protein</fullName>
    </submittedName>
</protein>
<proteinExistence type="predicted"/>
<gene>
    <name evidence="3" type="primary">pilX</name>
    <name evidence="3" type="ORF">CO2235_200035</name>
    <name evidence="2" type="ORF">JTE92_25645</name>
</gene>
<dbReference type="GeneID" id="303492957"/>
<evidence type="ECO:0000313" key="2">
    <source>
        <dbReference type="EMBL" id="QRQ93461.1"/>
    </source>
</evidence>
<evidence type="ECO:0000313" key="3">
    <source>
        <dbReference type="EMBL" id="SPC14179.1"/>
    </source>
</evidence>
<reference evidence="2 4" key="2">
    <citation type="submission" date="2021-02" db="EMBL/GenBank/DDBJ databases">
        <title>Complete Genome Sequence of Cupriavidus oxalaticus Strain Ox1, a Soil Oxalate-Degrading Species.</title>
        <authorList>
            <person name="Palmieri F."/>
            <person name="Udriet P."/>
            <person name="Deuasquier M."/>
            <person name="Beaudoing E."/>
            <person name="Johnson S.L."/>
            <person name="Davenport K.W."/>
            <person name="Chain P.S."/>
            <person name="Bindschedler S."/>
            <person name="Junier P."/>
        </authorList>
    </citation>
    <scope>NUCLEOTIDE SEQUENCE [LARGE SCALE GENOMIC DNA]</scope>
    <source>
        <strain evidence="2 4">Ox1</strain>
    </source>
</reference>
<organism evidence="3">
    <name type="scientific">Cupriavidus oxalaticus</name>
    <dbReference type="NCBI Taxonomy" id="96344"/>
    <lineage>
        <taxon>Bacteria</taxon>
        <taxon>Pseudomonadati</taxon>
        <taxon>Pseudomonadota</taxon>
        <taxon>Betaproteobacteria</taxon>
        <taxon>Burkholderiales</taxon>
        <taxon>Burkholderiaceae</taxon>
        <taxon>Cupriavidus</taxon>
    </lineage>
</organism>
<feature type="domain" description="PilX/PilW C-terminal" evidence="1">
    <location>
        <begin position="94"/>
        <end position="190"/>
    </location>
</feature>
<dbReference type="Proteomes" id="UP000256862">
    <property type="component" value="Chromosome CO2235"/>
</dbReference>
<accession>A0A375G8S0</accession>
<reference evidence="3" key="1">
    <citation type="submission" date="2018-01" db="EMBL/GenBank/DDBJ databases">
        <authorList>
            <person name="Clerissi C."/>
        </authorList>
    </citation>
    <scope>NUCLEOTIDE SEQUENCE</scope>
    <source>
        <strain evidence="3">Cupriavidus oxalaticus LMG 2235</strain>
    </source>
</reference>
<dbReference type="AlphaFoldDB" id="A0A375G8S0"/>
<evidence type="ECO:0000313" key="4">
    <source>
        <dbReference type="Proteomes" id="UP000623307"/>
    </source>
</evidence>